<accession>A0A9P8QLW8</accession>
<dbReference type="Pfam" id="PF25767">
    <property type="entry name" value="ARM_TBCD_2nd"/>
    <property type="match status" value="1"/>
</dbReference>
<dbReference type="GO" id="GO:0000226">
    <property type="term" value="P:microtubule cytoskeleton organization"/>
    <property type="evidence" value="ECO:0007669"/>
    <property type="project" value="TreeGrafter"/>
</dbReference>
<dbReference type="GO" id="GO:0007023">
    <property type="term" value="P:post-chaperonin tubulin folding pathway"/>
    <property type="evidence" value="ECO:0007669"/>
    <property type="project" value="InterPro"/>
</dbReference>
<feature type="domain" description="Tubulin-folding cofactor D ARM repeats" evidence="4">
    <location>
        <begin position="461"/>
        <end position="593"/>
    </location>
</feature>
<comment type="caution">
    <text evidence="5">The sequence shown here is derived from an EMBL/GenBank/DDBJ whole genome shotgun (WGS) entry which is preliminary data.</text>
</comment>
<evidence type="ECO:0000259" key="4">
    <source>
        <dbReference type="Pfam" id="PF25767"/>
    </source>
</evidence>
<reference evidence="5" key="1">
    <citation type="submission" date="2021-08" db="EMBL/GenBank/DDBJ databases">
        <title>Chromosome-Level Trichoderma cornu-damae using Hi-C Data.</title>
        <authorList>
            <person name="Kim C.S."/>
        </authorList>
    </citation>
    <scope>NUCLEOTIDE SEQUENCE</scope>
    <source>
        <strain evidence="5">KA19-0412C</strain>
    </source>
</reference>
<evidence type="ECO:0000313" key="5">
    <source>
        <dbReference type="EMBL" id="KAH6607576.1"/>
    </source>
</evidence>
<evidence type="ECO:0000259" key="3">
    <source>
        <dbReference type="Pfam" id="PF12612"/>
    </source>
</evidence>
<dbReference type="EMBL" id="JAIWOZ010000003">
    <property type="protein sequence ID" value="KAH6607576.1"/>
    <property type="molecule type" value="Genomic_DNA"/>
</dbReference>
<keyword evidence="1" id="KW-0143">Chaperone</keyword>
<dbReference type="PANTHER" id="PTHR12658">
    <property type="entry name" value="BETA-TUBULIN COFACTOR D"/>
    <property type="match status" value="1"/>
</dbReference>
<dbReference type="GO" id="GO:0005096">
    <property type="term" value="F:GTPase activator activity"/>
    <property type="evidence" value="ECO:0007669"/>
    <property type="project" value="InterPro"/>
</dbReference>
<feature type="region of interest" description="Disordered" evidence="2">
    <location>
        <begin position="163"/>
        <end position="183"/>
    </location>
</feature>
<dbReference type="InterPro" id="IPR033162">
    <property type="entry name" value="TBCD"/>
</dbReference>
<feature type="region of interest" description="Disordered" evidence="2">
    <location>
        <begin position="1252"/>
        <end position="1276"/>
    </location>
</feature>
<keyword evidence="6" id="KW-1185">Reference proteome</keyword>
<dbReference type="Pfam" id="PF23579">
    <property type="entry name" value="ARM_TBCD"/>
    <property type="match status" value="1"/>
</dbReference>
<organism evidence="5 6">
    <name type="scientific">Trichoderma cornu-damae</name>
    <dbReference type="NCBI Taxonomy" id="654480"/>
    <lineage>
        <taxon>Eukaryota</taxon>
        <taxon>Fungi</taxon>
        <taxon>Dikarya</taxon>
        <taxon>Ascomycota</taxon>
        <taxon>Pezizomycotina</taxon>
        <taxon>Sordariomycetes</taxon>
        <taxon>Hypocreomycetidae</taxon>
        <taxon>Hypocreales</taxon>
        <taxon>Hypocreaceae</taxon>
        <taxon>Trichoderma</taxon>
    </lineage>
</organism>
<dbReference type="InterPro" id="IPR058033">
    <property type="entry name" value="ARM_TBCD_2nd"/>
</dbReference>
<dbReference type="PANTHER" id="PTHR12658:SF0">
    <property type="entry name" value="TUBULIN-SPECIFIC CHAPERONE D"/>
    <property type="match status" value="1"/>
</dbReference>
<feature type="domain" description="Tubulin-folding cofactor D C-terminal" evidence="3">
    <location>
        <begin position="996"/>
        <end position="1187"/>
    </location>
</feature>
<dbReference type="InterPro" id="IPR011989">
    <property type="entry name" value="ARM-like"/>
</dbReference>
<gene>
    <name evidence="5" type="ORF">Trco_003889</name>
</gene>
<dbReference type="SUPFAM" id="SSF48371">
    <property type="entry name" value="ARM repeat"/>
    <property type="match status" value="2"/>
</dbReference>
<proteinExistence type="predicted"/>
<feature type="compositionally biased region" description="Gly residues" evidence="2">
    <location>
        <begin position="1259"/>
        <end position="1268"/>
    </location>
</feature>
<evidence type="ECO:0000256" key="2">
    <source>
        <dbReference type="SAM" id="MobiDB-lite"/>
    </source>
</evidence>
<evidence type="ECO:0000256" key="1">
    <source>
        <dbReference type="ARBA" id="ARBA00023186"/>
    </source>
</evidence>
<evidence type="ECO:0000313" key="6">
    <source>
        <dbReference type="Proteomes" id="UP000827724"/>
    </source>
</evidence>
<sequence>MDASENEIDVYLHKHSKVLLDELDQSLVTCLRKPDGRGGTRVRRWVRIRETMKATCAVLDQFQELPQLLDPHLPKWIPFLAESYLEYLQTRHRQKRAPEETNLLAPLDYAISRILYSFCKVRGEKVIVRFLNVETKYLELILSAFEEAEAQAEAEAKAKAKAEAEAEAAKGPRQQDFSAGHGPNKWRSWEQRYVALLWLSHLLFAPFDLSTISSADLDEEGVPPIAGLSWPANVPGLTMRVIPLAIKYIGSAGKERDAAKALLVRLAMRRDMQQLGILDSLVRWSLESLRPRGGGEVGNPYFYIGVLSFLAGALRSASETPDMDKHLSAISDCVFGLSTGEDGLSKAIASQASARKMMLKVVRSLVVSVLRGSRRGLEATLLLENAIGYFLESLSDNDTPVRLSASKSLSIITLRLDPGMASQVVEAVLESLSRNVLWNRKTSSRPGAAPARDLSAVNPLEWHGLVMTLSHLLYRRSPPASQLSDIFHCLLLGLTFEQRGLSGASVGSNVRDAACFGVWALARRYTTSELLAVPAKSVYAAKAHPPSSTILQVLGTELVTAASLDPEGNIRRGASAALQELIGRHPDTVEHGIGVVQCVDYHAVARRSRAVRGVALGAARLSGRYGEAVVDGILGWRGIGDMDAASRRAAGSAFGALIVQLSDASSEAPFSRFEASIDSVMDRLGSLQKRQVEERHGLLACFAGVVDGFPELARKAQPEPLGRDVALKILAYASAILEDCNKTEYRRPELIVEAASRLVVSCLPVVQVASISGFSYGTLERGGDILSADKTTGLPDIAPTFASAQRIPEVEALASRLRDVMPKWLGRSEQETVEPASAAGLMLLLLSPPEERAETLEQWAGLIAAKPGSRAAATGNGYFHVMAMAQPLSHSSGGGGGSGGGSDVVCAAFLERWRVDGEVETRVAILHSLLSSRILRDRPTAFLDLLAEGLDDYTTTARGDEGSLVRFQALKAITVLWGGIGHATTRADWEETSVRKLIYNILRLSAEKLDRVRRVAKDVVALLMAENHADPVQGPGRPARKTKTYSAEHLSVSSKAYFALLLSLVSEDRLHAHIADTAKSDANAWMAGLMAGFVSSADTGNEDLVVASRAALTDYCQESPEKLQLVCSALLHNLKTCQGQDRIVVPTLEIIAFLFHAELFQRCRGINYRSLCLQTQRAGYKTGNIRKVAACIKVYGGIAAAAGTASGGGDGVDAGAKEARRRLGALMSHPWPRVRSAVVDEIWGLVDGVEASSATSTSTGGGGGGGGDGDGDGHGLTGVDWAAADKGRIKALVTELKLGAD</sequence>
<dbReference type="Pfam" id="PF12612">
    <property type="entry name" value="TFCD_C"/>
    <property type="match status" value="1"/>
</dbReference>
<name>A0A9P8QLW8_9HYPO</name>
<dbReference type="InterPro" id="IPR022577">
    <property type="entry name" value="TBCD_C"/>
</dbReference>
<dbReference type="GO" id="GO:0048487">
    <property type="term" value="F:beta-tubulin binding"/>
    <property type="evidence" value="ECO:0007669"/>
    <property type="project" value="InterPro"/>
</dbReference>
<dbReference type="OrthoDB" id="10253476at2759"/>
<protein>
    <submittedName>
        <fullName evidence="5">Tubulin cofactor d</fullName>
    </submittedName>
</protein>
<dbReference type="InterPro" id="IPR016024">
    <property type="entry name" value="ARM-type_fold"/>
</dbReference>
<dbReference type="Gene3D" id="1.25.10.10">
    <property type="entry name" value="Leucine-rich Repeat Variant"/>
    <property type="match status" value="1"/>
</dbReference>
<dbReference type="Proteomes" id="UP000827724">
    <property type="component" value="Unassembled WGS sequence"/>
</dbReference>
<dbReference type="GO" id="GO:0007021">
    <property type="term" value="P:tubulin complex assembly"/>
    <property type="evidence" value="ECO:0007669"/>
    <property type="project" value="InterPro"/>
</dbReference>